<dbReference type="Gene3D" id="3.90.550.10">
    <property type="entry name" value="Spore Coat Polysaccharide Biosynthesis Protein SpsA, Chain A"/>
    <property type="match status" value="1"/>
</dbReference>
<dbReference type="InterPro" id="IPR001173">
    <property type="entry name" value="Glyco_trans_2-like"/>
</dbReference>
<keyword evidence="1 5" id="KW-0808">Transferase</keyword>
<dbReference type="Proteomes" id="UP000287910">
    <property type="component" value="Unassembled WGS sequence"/>
</dbReference>
<gene>
    <name evidence="5" type="ORF">EK386_16435</name>
</gene>
<sequence length="293" mass="33877">MELKPYVSVIIPAKNEGILLKNTVDSFFSIKTTYTVEIVIVDDGSTDDCAEFIHNYPEKDKIKLIKAEGLGSAMARNLGAESASGDFFIFCDAHLAFEDFWVENLLNPILSGEADAVNPGIADSTNPDSIGFGYSWNHNLEPKWNADKHKPFFSPLLAGGCLAISKKVFFDVDGFEKSFKVWGREDEEFSIKLWLFGYRCIVLPSVKIQHYFRPSNPPFKITWDDVDWNFLRMAYSHFSEERIVKCKSLIKYSNPTEIEEKLLKGDILEQRERYRKRRKFDDNWFMEKFNIPF</sequence>
<name>A0A3S0P438_9BACI</name>
<organism evidence="5 6">
    <name type="scientific">Lysinibacillus antri</name>
    <dbReference type="NCBI Taxonomy" id="2498145"/>
    <lineage>
        <taxon>Bacteria</taxon>
        <taxon>Bacillati</taxon>
        <taxon>Bacillota</taxon>
        <taxon>Bacilli</taxon>
        <taxon>Bacillales</taxon>
        <taxon>Bacillaceae</taxon>
        <taxon>Lysinibacillus</taxon>
    </lineage>
</organism>
<comment type="caution">
    <text evidence="5">The sequence shown here is derived from an EMBL/GenBank/DDBJ whole genome shotgun (WGS) entry which is preliminary data.</text>
</comment>
<feature type="domain" description="Galactosyltransferase C-terminal" evidence="4">
    <location>
        <begin position="149"/>
        <end position="212"/>
    </location>
</feature>
<evidence type="ECO:0000256" key="1">
    <source>
        <dbReference type="ARBA" id="ARBA00022679"/>
    </source>
</evidence>
<accession>A0A3S0P438</accession>
<dbReference type="GO" id="GO:0006493">
    <property type="term" value="P:protein O-linked glycosylation"/>
    <property type="evidence" value="ECO:0007669"/>
    <property type="project" value="TreeGrafter"/>
</dbReference>
<dbReference type="PANTHER" id="PTHR11675">
    <property type="entry name" value="N-ACETYLGALACTOSAMINYLTRANSFERASE"/>
    <property type="match status" value="1"/>
</dbReference>
<dbReference type="Pfam" id="PF02709">
    <property type="entry name" value="Glyco_transf_7C"/>
    <property type="match status" value="1"/>
</dbReference>
<dbReference type="SUPFAM" id="SSF53448">
    <property type="entry name" value="Nucleotide-diphospho-sugar transferases"/>
    <property type="match status" value="1"/>
</dbReference>
<dbReference type="AlphaFoldDB" id="A0A3S0P438"/>
<evidence type="ECO:0000259" key="3">
    <source>
        <dbReference type="Pfam" id="PF00535"/>
    </source>
</evidence>
<evidence type="ECO:0000313" key="5">
    <source>
        <dbReference type="EMBL" id="RUL48672.1"/>
    </source>
</evidence>
<dbReference type="PANTHER" id="PTHR11675:SF126">
    <property type="entry name" value="RICIN B LECTIN DOMAIN-CONTAINING PROTEIN"/>
    <property type="match status" value="1"/>
</dbReference>
<dbReference type="Pfam" id="PF00535">
    <property type="entry name" value="Glycos_transf_2"/>
    <property type="match status" value="1"/>
</dbReference>
<reference evidence="5 6" key="1">
    <citation type="submission" date="2018-12" db="EMBL/GenBank/DDBJ databases">
        <title>Lysinibacillus antri sp. nov., isolated from a cave soil.</title>
        <authorList>
            <person name="Narsing Rao M.P."/>
            <person name="Zhang H."/>
            <person name="Dong Z.-Y."/>
            <person name="Niu X.-K."/>
            <person name="Zhang K."/>
            <person name="Fang B.-Z."/>
            <person name="Kang Y.-Q."/>
            <person name="Xiao M."/>
            <person name="Li W.-J."/>
        </authorList>
    </citation>
    <scope>NUCLEOTIDE SEQUENCE [LARGE SCALE GENOMIC DNA]</scope>
    <source>
        <strain evidence="5 6">SYSU K30002</strain>
    </source>
</reference>
<keyword evidence="6" id="KW-1185">Reference proteome</keyword>
<dbReference type="RefSeq" id="WP_126660269.1">
    <property type="nucleotide sequence ID" value="NZ_RYYR01000030.1"/>
</dbReference>
<proteinExistence type="predicted"/>
<dbReference type="InterPro" id="IPR027791">
    <property type="entry name" value="Galactosyl_T_C"/>
</dbReference>
<evidence type="ECO:0000313" key="6">
    <source>
        <dbReference type="Proteomes" id="UP000287910"/>
    </source>
</evidence>
<keyword evidence="2" id="KW-1015">Disulfide bond</keyword>
<evidence type="ECO:0000256" key="2">
    <source>
        <dbReference type="ARBA" id="ARBA00023157"/>
    </source>
</evidence>
<evidence type="ECO:0000259" key="4">
    <source>
        <dbReference type="Pfam" id="PF02709"/>
    </source>
</evidence>
<dbReference type="EMBL" id="RYYR01000030">
    <property type="protein sequence ID" value="RUL48672.1"/>
    <property type="molecule type" value="Genomic_DNA"/>
</dbReference>
<protein>
    <submittedName>
        <fullName evidence="5">Glycosyltransferase</fullName>
    </submittedName>
</protein>
<dbReference type="GO" id="GO:0004653">
    <property type="term" value="F:polypeptide N-acetylgalactosaminyltransferase activity"/>
    <property type="evidence" value="ECO:0007669"/>
    <property type="project" value="TreeGrafter"/>
</dbReference>
<dbReference type="InterPro" id="IPR029044">
    <property type="entry name" value="Nucleotide-diphossugar_trans"/>
</dbReference>
<feature type="domain" description="Glycosyltransferase 2-like" evidence="3">
    <location>
        <begin position="8"/>
        <end position="127"/>
    </location>
</feature>